<dbReference type="InterPro" id="IPR036457">
    <property type="entry name" value="PPM-type-like_dom_sf"/>
</dbReference>
<evidence type="ECO:0000256" key="1">
    <source>
        <dbReference type="ARBA" id="ARBA00001936"/>
    </source>
</evidence>
<comment type="similarity">
    <text evidence="3 12">Belongs to the PP2C family.</text>
</comment>
<evidence type="ECO:0000259" key="13">
    <source>
        <dbReference type="PROSITE" id="PS51746"/>
    </source>
</evidence>
<evidence type="ECO:0000313" key="14">
    <source>
        <dbReference type="EMBL" id="KAJ8572415.1"/>
    </source>
</evidence>
<sequence>MDLKPHASGDFSIAVVQANSSLEDQSQVFTSPSATYVGVYDGHGGPEASRFVNRHLFSYLHKFSKEQGGLSSDVIKRAFNATEEDFIQLVKRSLPAMPKIASVGSCCLVGAISEGELYVANLGDSRAVLGRKGFDGENQKISVVAERLSTDHNVSCEKVRKEVESLHPDDQAVVVCIRGVWRIKGIIQVSRSIGDAYLKKPEFNRDPIFQQYGNIVPLKRPVLTAEPSIVTRSIRPHDLFLIFASDGLWEQLSDQVAVEIVFKNPRAGIAKRLVRAALQEAAKKREMRYSDIQKIEKGIRRHFHDDITVVVIYLDHHKESFHSKGMLGSITAPVDIFTYNSDDVEENQVMGAF</sequence>
<dbReference type="Gene3D" id="3.60.40.10">
    <property type="entry name" value="PPM-type phosphatase domain"/>
    <property type="match status" value="1"/>
</dbReference>
<comment type="catalytic activity">
    <reaction evidence="11">
        <text>O-phospho-L-threonyl-[protein] + H2O = L-threonyl-[protein] + phosphate</text>
        <dbReference type="Rhea" id="RHEA:47004"/>
        <dbReference type="Rhea" id="RHEA-COMP:11060"/>
        <dbReference type="Rhea" id="RHEA-COMP:11605"/>
        <dbReference type="ChEBI" id="CHEBI:15377"/>
        <dbReference type="ChEBI" id="CHEBI:30013"/>
        <dbReference type="ChEBI" id="CHEBI:43474"/>
        <dbReference type="ChEBI" id="CHEBI:61977"/>
        <dbReference type="EC" id="3.1.3.16"/>
    </reaction>
</comment>
<dbReference type="InterPro" id="IPR001932">
    <property type="entry name" value="PPM-type_phosphatase-like_dom"/>
</dbReference>
<reference evidence="15" key="1">
    <citation type="journal article" date="2023" name="Proc. Natl. Acad. Sci. U.S.A.">
        <title>Genomic and structural basis for evolution of tropane alkaloid biosynthesis.</title>
        <authorList>
            <person name="Wanga Y.-J."/>
            <person name="Taina T."/>
            <person name="Yua J.-Y."/>
            <person name="Lia J."/>
            <person name="Xua B."/>
            <person name="Chenc J."/>
            <person name="D'Auriad J.C."/>
            <person name="Huanga J.-P."/>
            <person name="Huanga S.-X."/>
        </authorList>
    </citation>
    <scope>NUCLEOTIDE SEQUENCE [LARGE SCALE GENOMIC DNA]</scope>
    <source>
        <strain evidence="15">cv. KIB-2019</strain>
    </source>
</reference>
<evidence type="ECO:0000256" key="12">
    <source>
        <dbReference type="RuleBase" id="RU003465"/>
    </source>
</evidence>
<dbReference type="InterPro" id="IPR015655">
    <property type="entry name" value="PP2C"/>
</dbReference>
<feature type="domain" description="PPM-type phosphatase" evidence="13">
    <location>
        <begin position="10"/>
        <end position="314"/>
    </location>
</feature>
<dbReference type="FunFam" id="3.60.40.10:FF:000020">
    <property type="entry name" value="Probable protein phosphatase 2C 42"/>
    <property type="match status" value="1"/>
</dbReference>
<keyword evidence="7" id="KW-0460">Magnesium</keyword>
<gene>
    <name evidence="14" type="ORF">K7X08_008926</name>
</gene>
<dbReference type="PANTHER" id="PTHR47992">
    <property type="entry name" value="PROTEIN PHOSPHATASE"/>
    <property type="match status" value="1"/>
</dbReference>
<evidence type="ECO:0000313" key="15">
    <source>
        <dbReference type="Proteomes" id="UP001152561"/>
    </source>
</evidence>
<accession>A0A9Q1MYU6</accession>
<dbReference type="Proteomes" id="UP001152561">
    <property type="component" value="Unassembled WGS sequence"/>
</dbReference>
<organism evidence="14 15">
    <name type="scientific">Anisodus acutangulus</name>
    <dbReference type="NCBI Taxonomy" id="402998"/>
    <lineage>
        <taxon>Eukaryota</taxon>
        <taxon>Viridiplantae</taxon>
        <taxon>Streptophyta</taxon>
        <taxon>Embryophyta</taxon>
        <taxon>Tracheophyta</taxon>
        <taxon>Spermatophyta</taxon>
        <taxon>Magnoliopsida</taxon>
        <taxon>eudicotyledons</taxon>
        <taxon>Gunneridae</taxon>
        <taxon>Pentapetalae</taxon>
        <taxon>asterids</taxon>
        <taxon>lamiids</taxon>
        <taxon>Solanales</taxon>
        <taxon>Solanaceae</taxon>
        <taxon>Solanoideae</taxon>
        <taxon>Hyoscyameae</taxon>
        <taxon>Anisodus</taxon>
    </lineage>
</organism>
<proteinExistence type="inferred from homology"/>
<dbReference type="Pfam" id="PF00481">
    <property type="entry name" value="PP2C"/>
    <property type="match status" value="1"/>
</dbReference>
<dbReference type="InterPro" id="IPR000222">
    <property type="entry name" value="PP2C_BS"/>
</dbReference>
<dbReference type="GO" id="GO:0004722">
    <property type="term" value="F:protein serine/threonine phosphatase activity"/>
    <property type="evidence" value="ECO:0007669"/>
    <property type="project" value="UniProtKB-EC"/>
</dbReference>
<dbReference type="GO" id="GO:0046872">
    <property type="term" value="F:metal ion binding"/>
    <property type="evidence" value="ECO:0007669"/>
    <property type="project" value="UniProtKB-KW"/>
</dbReference>
<dbReference type="CDD" id="cd00143">
    <property type="entry name" value="PP2Cc"/>
    <property type="match status" value="1"/>
</dbReference>
<keyword evidence="15" id="KW-1185">Reference proteome</keyword>
<comment type="cofactor">
    <cofactor evidence="1">
        <name>Mn(2+)</name>
        <dbReference type="ChEBI" id="CHEBI:29035"/>
    </cofactor>
</comment>
<evidence type="ECO:0000256" key="11">
    <source>
        <dbReference type="ARBA" id="ARBA00048336"/>
    </source>
</evidence>
<keyword evidence="8 12" id="KW-0904">Protein phosphatase</keyword>
<protein>
    <recommendedName>
        <fullName evidence="4">protein-serine/threonine phosphatase</fullName>
        <ecNumber evidence="4">3.1.3.16</ecNumber>
    </recommendedName>
</protein>
<dbReference type="EMBL" id="JAJAGQ010000001">
    <property type="protein sequence ID" value="KAJ8572415.1"/>
    <property type="molecule type" value="Genomic_DNA"/>
</dbReference>
<name>A0A9Q1MYU6_9SOLA</name>
<keyword evidence="9" id="KW-0464">Manganese</keyword>
<evidence type="ECO:0000256" key="10">
    <source>
        <dbReference type="ARBA" id="ARBA00047761"/>
    </source>
</evidence>
<dbReference type="PROSITE" id="PS01032">
    <property type="entry name" value="PPM_1"/>
    <property type="match status" value="1"/>
</dbReference>
<dbReference type="SMART" id="SM00332">
    <property type="entry name" value="PP2Cc"/>
    <property type="match status" value="1"/>
</dbReference>
<comment type="catalytic activity">
    <reaction evidence="10">
        <text>O-phospho-L-seryl-[protein] + H2O = L-seryl-[protein] + phosphate</text>
        <dbReference type="Rhea" id="RHEA:20629"/>
        <dbReference type="Rhea" id="RHEA-COMP:9863"/>
        <dbReference type="Rhea" id="RHEA-COMP:11604"/>
        <dbReference type="ChEBI" id="CHEBI:15377"/>
        <dbReference type="ChEBI" id="CHEBI:29999"/>
        <dbReference type="ChEBI" id="CHEBI:43474"/>
        <dbReference type="ChEBI" id="CHEBI:83421"/>
        <dbReference type="EC" id="3.1.3.16"/>
    </reaction>
</comment>
<evidence type="ECO:0000256" key="2">
    <source>
        <dbReference type="ARBA" id="ARBA00001946"/>
    </source>
</evidence>
<evidence type="ECO:0000256" key="9">
    <source>
        <dbReference type="ARBA" id="ARBA00023211"/>
    </source>
</evidence>
<evidence type="ECO:0000256" key="6">
    <source>
        <dbReference type="ARBA" id="ARBA00022801"/>
    </source>
</evidence>
<dbReference type="PROSITE" id="PS51746">
    <property type="entry name" value="PPM_2"/>
    <property type="match status" value="1"/>
</dbReference>
<comment type="caution">
    <text evidence="14">The sequence shown here is derived from an EMBL/GenBank/DDBJ whole genome shotgun (WGS) entry which is preliminary data.</text>
</comment>
<evidence type="ECO:0000256" key="3">
    <source>
        <dbReference type="ARBA" id="ARBA00006702"/>
    </source>
</evidence>
<evidence type="ECO:0000256" key="5">
    <source>
        <dbReference type="ARBA" id="ARBA00022723"/>
    </source>
</evidence>
<keyword evidence="6 12" id="KW-0378">Hydrolase</keyword>
<dbReference type="OrthoDB" id="420076at2759"/>
<keyword evidence="5" id="KW-0479">Metal-binding</keyword>
<dbReference type="EC" id="3.1.3.16" evidence="4"/>
<evidence type="ECO:0000256" key="7">
    <source>
        <dbReference type="ARBA" id="ARBA00022842"/>
    </source>
</evidence>
<comment type="cofactor">
    <cofactor evidence="2">
        <name>Mg(2+)</name>
        <dbReference type="ChEBI" id="CHEBI:18420"/>
    </cofactor>
</comment>
<dbReference type="SUPFAM" id="SSF81606">
    <property type="entry name" value="PP2C-like"/>
    <property type="match status" value="1"/>
</dbReference>
<evidence type="ECO:0000256" key="8">
    <source>
        <dbReference type="ARBA" id="ARBA00022912"/>
    </source>
</evidence>
<evidence type="ECO:0000256" key="4">
    <source>
        <dbReference type="ARBA" id="ARBA00013081"/>
    </source>
</evidence>
<dbReference type="AlphaFoldDB" id="A0A9Q1MYU6"/>